<evidence type="ECO:0000313" key="3">
    <source>
        <dbReference type="EMBL" id="QDL94798.1"/>
    </source>
</evidence>
<dbReference type="Gene3D" id="3.40.50.150">
    <property type="entry name" value="Vaccinia Virus protein VP39"/>
    <property type="match status" value="1"/>
</dbReference>
<geneLocation type="plasmid" evidence="4">
    <name>pd4m1d</name>
</geneLocation>
<dbReference type="SUPFAM" id="SSF53335">
    <property type="entry name" value="S-adenosyl-L-methionine-dependent methyltransferases"/>
    <property type="match status" value="1"/>
</dbReference>
<dbReference type="EMBL" id="CP040822">
    <property type="protein sequence ID" value="QDL94798.1"/>
    <property type="molecule type" value="Genomic_DNA"/>
</dbReference>
<dbReference type="PANTHER" id="PTHR43861:SF5">
    <property type="entry name" value="BLL5978 PROTEIN"/>
    <property type="match status" value="1"/>
</dbReference>
<keyword evidence="3" id="KW-0614">Plasmid</keyword>
<keyword evidence="3" id="KW-0489">Methyltransferase</keyword>
<dbReference type="Pfam" id="PF13489">
    <property type="entry name" value="Methyltransf_23"/>
    <property type="match status" value="1"/>
</dbReference>
<dbReference type="Gene3D" id="6.20.50.110">
    <property type="entry name" value="Methyltransferase, zinc-binding domain"/>
    <property type="match status" value="1"/>
</dbReference>
<feature type="domain" description="Methyltransferase putative zinc binding" evidence="1">
    <location>
        <begin position="17"/>
        <end position="78"/>
    </location>
</feature>
<dbReference type="OrthoDB" id="9815644at2"/>
<dbReference type="InterPro" id="IPR029063">
    <property type="entry name" value="SAM-dependent_MTases_sf"/>
</dbReference>
<dbReference type="AlphaFoldDB" id="A0A5B8FJW5"/>
<name>A0A5B8FJW5_9RHOB</name>
<dbReference type="GO" id="GO:0008168">
    <property type="term" value="F:methyltransferase activity"/>
    <property type="evidence" value="ECO:0007669"/>
    <property type="project" value="UniProtKB-KW"/>
</dbReference>
<gene>
    <name evidence="3" type="ORF">FDP22_22790</name>
</gene>
<reference evidence="3 4" key="1">
    <citation type="submission" date="2019-06" db="EMBL/GenBank/DDBJ databases">
        <title>Genome sequence of Rhodobacteraceae bacterium D4M1.</title>
        <authorList>
            <person name="Cao J."/>
        </authorList>
    </citation>
    <scope>NUCLEOTIDE SEQUENCE [LARGE SCALE GENOMIC DNA]</scope>
    <source>
        <strain evidence="3 4">D4M1</strain>
        <plasmid evidence="4">pd4m1d</plasmid>
    </source>
</reference>
<dbReference type="InterPro" id="IPR013630">
    <property type="entry name" value="Methyltransf_Zn-bd_dom_put"/>
</dbReference>
<sequence length="422" mass="46077">MTEDHAGLRGARRISRCRSCDGADLSLVLDLGAQPLANALLEKADLAHDEPVFPLEVMICEGCGLLQVSETIPPQVLFGMDYPYYSSFIPALLTHSRAHALALMEERRLGAEDLVVEIASNDGYLLRNFVEAGVPVLGIDPADGPAAAARKVGVETLQDYFGAALAGQLVSEGRRASVMLANNVLAHVENINDFVEGFAVLLAGDGIAEFEFPYVRDLVEQCAFDTIYHEHVFYYSLAALEPLFERHGLHLNDVTRLPIHGGSLRLRVSRLRGKSARLLALQEEERLLGIGGLEYYRRFGARVEKIGADLRTMLGEMRARGRTVAAYGAAAKGATLLNFARLPEGTIDYVVDRNTNKVGKYMPGVRLEIRPVEALLETKPEALLILSWNFADEIVAQQAAYSSQGGTFLCAIPHPRIIPAPA</sequence>
<dbReference type="Pfam" id="PF08421">
    <property type="entry name" value="Methyltransf_13"/>
    <property type="match status" value="1"/>
</dbReference>
<keyword evidence="4" id="KW-1185">Reference proteome</keyword>
<evidence type="ECO:0000313" key="4">
    <source>
        <dbReference type="Proteomes" id="UP000305888"/>
    </source>
</evidence>
<dbReference type="Pfam" id="PF08484">
    <property type="entry name" value="Methyltransf_14"/>
    <property type="match status" value="1"/>
</dbReference>
<protein>
    <submittedName>
        <fullName evidence="3">Class I SAM-dependent methyltransferase</fullName>
    </submittedName>
</protein>
<evidence type="ECO:0000259" key="1">
    <source>
        <dbReference type="Pfam" id="PF08421"/>
    </source>
</evidence>
<keyword evidence="3" id="KW-0808">Transferase</keyword>
<dbReference type="GO" id="GO:0032259">
    <property type="term" value="P:methylation"/>
    <property type="evidence" value="ECO:0007669"/>
    <property type="project" value="UniProtKB-KW"/>
</dbReference>
<dbReference type="PANTHER" id="PTHR43861">
    <property type="entry name" value="TRANS-ACONITATE 2-METHYLTRANSFERASE-RELATED"/>
    <property type="match status" value="1"/>
</dbReference>
<dbReference type="Proteomes" id="UP000305888">
    <property type="component" value="Plasmid pD4M1D"/>
</dbReference>
<dbReference type="InterPro" id="IPR013691">
    <property type="entry name" value="MeTrfase_14"/>
</dbReference>
<dbReference type="InterPro" id="IPR038576">
    <property type="entry name" value="Methyltransf_Zn-bd_dom_put_sf"/>
</dbReference>
<evidence type="ECO:0000259" key="2">
    <source>
        <dbReference type="Pfam" id="PF08484"/>
    </source>
</evidence>
<organism evidence="3 4">
    <name type="scientific">Paroceanicella profunda</name>
    <dbReference type="NCBI Taxonomy" id="2579971"/>
    <lineage>
        <taxon>Bacteria</taxon>
        <taxon>Pseudomonadati</taxon>
        <taxon>Pseudomonadota</taxon>
        <taxon>Alphaproteobacteria</taxon>
        <taxon>Rhodobacterales</taxon>
        <taxon>Paracoccaceae</taxon>
        <taxon>Paroceanicella</taxon>
    </lineage>
</organism>
<proteinExistence type="predicted"/>
<dbReference type="Gene3D" id="6.10.250.3100">
    <property type="match status" value="1"/>
</dbReference>
<feature type="domain" description="C-methyltransferase" evidence="2">
    <location>
        <begin position="258"/>
        <end position="413"/>
    </location>
</feature>
<accession>A0A5B8FJW5</accession>
<dbReference type="Gene3D" id="3.40.50.720">
    <property type="entry name" value="NAD(P)-binding Rossmann-like Domain"/>
    <property type="match status" value="1"/>
</dbReference>
<dbReference type="KEGG" id="ppru:FDP22_22790"/>